<accession>A0A177AVK0</accession>
<gene>
    <name evidence="1" type="ORF">A3Q56_06267</name>
</gene>
<name>A0A177AVK0_9BILA</name>
<evidence type="ECO:0000313" key="2">
    <source>
        <dbReference type="Proteomes" id="UP000078046"/>
    </source>
</evidence>
<organism evidence="1 2">
    <name type="scientific">Intoshia linei</name>
    <dbReference type="NCBI Taxonomy" id="1819745"/>
    <lineage>
        <taxon>Eukaryota</taxon>
        <taxon>Metazoa</taxon>
        <taxon>Spiralia</taxon>
        <taxon>Lophotrochozoa</taxon>
        <taxon>Mesozoa</taxon>
        <taxon>Orthonectida</taxon>
        <taxon>Rhopaluridae</taxon>
        <taxon>Intoshia</taxon>
    </lineage>
</organism>
<evidence type="ECO:0000313" key="1">
    <source>
        <dbReference type="EMBL" id="OAF66016.1"/>
    </source>
</evidence>
<protein>
    <submittedName>
        <fullName evidence="1">Uncharacterized protein</fullName>
    </submittedName>
</protein>
<comment type="caution">
    <text evidence="1">The sequence shown here is derived from an EMBL/GenBank/DDBJ whole genome shotgun (WGS) entry which is preliminary data.</text>
</comment>
<dbReference type="Proteomes" id="UP000078046">
    <property type="component" value="Unassembled WGS sequence"/>
</dbReference>
<dbReference type="EMBL" id="LWCA01001063">
    <property type="protein sequence ID" value="OAF66016.1"/>
    <property type="molecule type" value="Genomic_DNA"/>
</dbReference>
<sequence length="1136" mass="133914">MSMKAKLIEINKKLKKSYISIPNPNEKTRISQLLLTLTENNVINYIKDLNIISELELKPENDSIWNNNYMLDKISKEMCTYNVDKNTNNIIIMIITNTQSFMSTFYLCLLEILNFIIEHPTLLIIYAHEIGNLSETCKYLISMLSKINVLQKNEINILTWATEMEYTTFDTIDSNLIEKYRLLNHKMYGDNQYNIRVDENVKISFHFNFNLKINNNLTKLKIPYTTTNNWIHQDDTNEKKNCSFIDLKYKKNQKNFYASNEKWDKILKDDSFELNYYETLAKSLNVENSDKFYKVLLTWNDIIKKNRNADNHIYILFKMCCFVQLDSFMPCSLNKVYNIPYQNVEGLNLQTDFGPYINAPVLNCGSFFDHYLCKTSMESGFGCTKEQLDELYATRMINLDGIPDKYIPILVMIANGSDKAWLGSKLYKDDSIDLDDINDYITITDSDASYIGPSVIHYYKDLNAKFITYVNTFKNIENDNDINIKVIISDWLFVSTKNCKYTNICKDCGKRIYYDFVQLPVNSKLNDKKMSNHYDEYALTECYDPEYTYGVLNSYVFSHNLHNQLNIAMQLVHIAYLLVGHPISISLPTPNHCMDNMMIFNKSLYRMDVDNDACFDPNNQKDVIYDNFYNNANTVTKNLLWQQLLWFKHSLLKISKISPNKLLEECTHYDMIDFYFKNIMLCTGIDFCKFKRYFKYSDKKIFSMVKSSQICQELTITSLLMCKTFFVGDPLSNLNGKFKIFNDCDLLKKLIDKNPKKSSFKIIPSFFKNKDSFEQFNNLILLSKLKPSQWDFENFPKSITLNNEVDIVEDLYKFKNMHSTTCIHLTLAELNCIIETILIFKKRDMAEWNLCGLQSITELKKEWITGNNFKHSVLSENVELINNVQIGTWKNEIVDPKHNYHFTECYNNLGHYLYQLNNNGYSFIEHVKNVITPKKSILRPLFYNVPKDSVYKYAKYPNINELSTCQIVADYIFYKYYSYTMLDGNANIKYGYKRNYSSDLGVYEFDKKSANLKSQVMKGAQFNNKLRMKPYNYIKKLYNHIMEVFQYLKESTQIDKKNLFCKSKDTINQVIESLNYNMFDYPIHFLRLNDIERCIFIDLTIVECTEGKEDSNFIFNKKLFNEAVLFIQNFQCYFQN</sequence>
<reference evidence="1 2" key="1">
    <citation type="submission" date="2016-04" db="EMBL/GenBank/DDBJ databases">
        <title>The genome of Intoshia linei affirms orthonectids as highly simplified spiralians.</title>
        <authorList>
            <person name="Mikhailov K.V."/>
            <person name="Slusarev G.S."/>
            <person name="Nikitin M.A."/>
            <person name="Logacheva M.D."/>
            <person name="Penin A."/>
            <person name="Aleoshin V."/>
            <person name="Panchin Y.V."/>
        </authorList>
    </citation>
    <scope>NUCLEOTIDE SEQUENCE [LARGE SCALE GENOMIC DNA]</scope>
    <source>
        <strain evidence="1">Intl2013</strain>
        <tissue evidence="1">Whole animal</tissue>
    </source>
</reference>
<keyword evidence="2" id="KW-1185">Reference proteome</keyword>
<dbReference type="AlphaFoldDB" id="A0A177AVK0"/>
<proteinExistence type="predicted"/>